<dbReference type="RefSeq" id="WP_009534489.1">
    <property type="nucleotide sequence ID" value="NZ_KE148312.1"/>
</dbReference>
<dbReference type="EMBL" id="AFZC02000003">
    <property type="protein sequence ID" value="EHL11798.1"/>
    <property type="molecule type" value="Genomic_DNA"/>
</dbReference>
<organism evidence="1 2">
    <name type="scientific">Oribacterium parvum ACB1</name>
    <dbReference type="NCBI Taxonomy" id="796943"/>
    <lineage>
        <taxon>Bacteria</taxon>
        <taxon>Bacillati</taxon>
        <taxon>Bacillota</taxon>
        <taxon>Clostridia</taxon>
        <taxon>Lachnospirales</taxon>
        <taxon>Lachnospiraceae</taxon>
        <taxon>Oribacterium</taxon>
    </lineage>
</organism>
<gene>
    <name evidence="1" type="ORF">HMPREF9625_00628</name>
</gene>
<accession>G9WMP5</accession>
<dbReference type="Proteomes" id="UP000018461">
    <property type="component" value="Unassembled WGS sequence"/>
</dbReference>
<sequence length="73" mass="8382">MNPIEMMQFARDLETFKKNHPKVAKFLATEFSKGLPEGSILELKIMRPGEEEKVSNMRVLPDDVSFVKKITKS</sequence>
<evidence type="ECO:0000313" key="1">
    <source>
        <dbReference type="EMBL" id="EHL11798.1"/>
    </source>
</evidence>
<name>G9WMP5_9FIRM</name>
<reference evidence="1" key="2">
    <citation type="submission" date="2013-03" db="EMBL/GenBank/DDBJ databases">
        <title>The Genome Sequence of Oribacterium sp. ACB1.</title>
        <authorList>
            <consortium name="The Broad Institute Genomics Platform"/>
            <consortium name="The Broad Institute Genome Sequencing Center for Infectious Disease"/>
            <person name="Earl A."/>
            <person name="Ward D."/>
            <person name="Feldgarden M."/>
            <person name="Gevers D."/>
            <person name="Sizova M."/>
            <person name="Hazen A."/>
            <person name="Epstein S."/>
            <person name="Walker B."/>
            <person name="Young S."/>
            <person name="Zeng Q."/>
            <person name="Gargeya S."/>
            <person name="Fitzgerald M."/>
            <person name="Haas B."/>
            <person name="Abouelleil A."/>
            <person name="Allen A.W."/>
            <person name="Alvarado L."/>
            <person name="Arachchi H.M."/>
            <person name="Berlin A.M."/>
            <person name="Chapman S.B."/>
            <person name="Gainer-Dewar J."/>
            <person name="Goldberg J."/>
            <person name="Griggs A."/>
            <person name="Gujja S."/>
            <person name="Hansen M."/>
            <person name="Howarth C."/>
            <person name="Imamovic A."/>
            <person name="Ireland A."/>
            <person name="Larimer J."/>
            <person name="McCowan C."/>
            <person name="Murphy C."/>
            <person name="Pearson M."/>
            <person name="Poon T.W."/>
            <person name="Priest M."/>
            <person name="Roberts A."/>
            <person name="Saif S."/>
            <person name="Shea T."/>
            <person name="Sisk P."/>
            <person name="Sykes S."/>
            <person name="Wortman J."/>
            <person name="Nusbaum C."/>
            <person name="Birren B."/>
        </authorList>
    </citation>
    <scope>NUCLEOTIDE SEQUENCE [LARGE SCALE GENOMIC DNA]</scope>
    <source>
        <strain evidence="1">ACB1</strain>
    </source>
</reference>
<dbReference type="PATRIC" id="fig|796943.3.peg.1025"/>
<dbReference type="AlphaFoldDB" id="G9WMP5"/>
<proteinExistence type="predicted"/>
<protein>
    <submittedName>
        <fullName evidence="1">Uncharacterized protein</fullName>
    </submittedName>
</protein>
<keyword evidence="2" id="KW-1185">Reference proteome</keyword>
<reference evidence="1" key="1">
    <citation type="submission" date="2011-08" db="EMBL/GenBank/DDBJ databases">
        <authorList>
            <consortium name="The Broad Institute Genome Sequencing Platform"/>
            <person name="Earl A."/>
            <person name="Ward D."/>
            <person name="Feldgarden M."/>
            <person name="Gevers D."/>
            <person name="Sizova M."/>
            <person name="Hazen A."/>
            <person name="Epstein S."/>
            <person name="Young S.K."/>
            <person name="Zeng Q."/>
            <person name="Gargeya S."/>
            <person name="Fitzgerald M."/>
            <person name="Haas B."/>
            <person name="Abouelleil A."/>
            <person name="Alvarado L."/>
            <person name="Arachchi H.M."/>
            <person name="Berlin A."/>
            <person name="Brown A."/>
            <person name="Chapman S.B."/>
            <person name="Chen Z."/>
            <person name="Dunbar C."/>
            <person name="Freedman E."/>
            <person name="Gearin G."/>
            <person name="Gellesch M."/>
            <person name="Goldberg J."/>
            <person name="Griggs A."/>
            <person name="Gujja S."/>
            <person name="Heiman D."/>
            <person name="Howarth C."/>
            <person name="Larson L."/>
            <person name="Lui A."/>
            <person name="MacDonald P.J.P."/>
            <person name="Montmayeur A."/>
            <person name="Murphy C."/>
            <person name="Neiman D."/>
            <person name="Pearson M."/>
            <person name="Priest M."/>
            <person name="Roberts A."/>
            <person name="Saif S."/>
            <person name="Shea T."/>
            <person name="Shenoy N."/>
            <person name="Sisk P."/>
            <person name="Stolte C."/>
            <person name="Sykes S."/>
            <person name="Wortman J."/>
            <person name="Nusbaum C."/>
            <person name="Birren B."/>
        </authorList>
    </citation>
    <scope>NUCLEOTIDE SEQUENCE</scope>
    <source>
        <strain evidence="1">ACB1</strain>
    </source>
</reference>
<dbReference type="HOGENOM" id="CLU_175375_2_0_9"/>
<evidence type="ECO:0000313" key="2">
    <source>
        <dbReference type="Proteomes" id="UP000018461"/>
    </source>
</evidence>
<comment type="caution">
    <text evidence="1">The sequence shown here is derived from an EMBL/GenBank/DDBJ whole genome shotgun (WGS) entry which is preliminary data.</text>
</comment>